<keyword evidence="1" id="KW-0812">Transmembrane</keyword>
<dbReference type="OrthoDB" id="1284866at2759"/>
<evidence type="ECO:0000313" key="2">
    <source>
        <dbReference type="EMBL" id="KAA0062558.1"/>
    </source>
</evidence>
<accession>A0A5A7V4Q6</accession>
<sequence length="355" mass="39801">MFSIMINGSLDRKGVRQSDPLSLFLFVIVMEVHSRMLNRPPQDFYFHQRCEKKFGELLGLFAYLGKSSIFVVGVSNEVASRLAASMSFVLGNLSVRYLGLPLLTGRLCPNDRAPLIQRITSQIRSWTARVLSFAGGQDTEVYLWRGKDESRGGVKVAWVEVSLPFEEGGLAIRDGPSWNITSTLKSRVGWSWCLRAIFFRVLVLGIDEFGFLVVRVVSRSRVHGILFILGVVGLVGLVYYGVGGMSPSIPFVHGWPLKIGWALEIGCIGMFGLKSYRSWLPLTGLGIEGVELSWICHQGIEKGVKRKLWRVLWCGTIYFIWKEQNHRLHGGQAHDPIVLFSASLYLYSCSCCFLA</sequence>
<evidence type="ECO:0000313" key="3">
    <source>
        <dbReference type="EMBL" id="TYK28778.1"/>
    </source>
</evidence>
<reference evidence="4 5" key="1">
    <citation type="submission" date="2019-08" db="EMBL/GenBank/DDBJ databases">
        <title>Draft genome sequences of two oriental melons (Cucumis melo L. var makuwa).</title>
        <authorList>
            <person name="Kwon S.-Y."/>
        </authorList>
    </citation>
    <scope>NUCLEOTIDE SEQUENCE [LARGE SCALE GENOMIC DNA]</scope>
    <source>
        <strain evidence="5">cv. Chang Bougi</strain>
        <strain evidence="4">cv. SW 3</strain>
        <tissue evidence="2">Leaf</tissue>
    </source>
</reference>
<proteinExistence type="predicted"/>
<feature type="transmembrane region" description="Helical" evidence="1">
    <location>
        <begin position="254"/>
        <end position="273"/>
    </location>
</feature>
<dbReference type="EMBL" id="SSTD01002040">
    <property type="protein sequence ID" value="TYK28778.1"/>
    <property type="molecule type" value="Genomic_DNA"/>
</dbReference>
<protein>
    <submittedName>
        <fullName evidence="2">Uncharacterized protein</fullName>
    </submittedName>
</protein>
<keyword evidence="1" id="KW-1133">Transmembrane helix</keyword>
<feature type="transmembrane region" description="Helical" evidence="1">
    <location>
        <begin position="197"/>
        <end position="217"/>
    </location>
</feature>
<evidence type="ECO:0000256" key="1">
    <source>
        <dbReference type="SAM" id="Phobius"/>
    </source>
</evidence>
<feature type="transmembrane region" description="Helical" evidence="1">
    <location>
        <begin position="224"/>
        <end position="242"/>
    </location>
</feature>
<keyword evidence="1" id="KW-0472">Membrane</keyword>
<dbReference type="PANTHER" id="PTHR33116">
    <property type="entry name" value="REVERSE TRANSCRIPTASE ZINC-BINDING DOMAIN-CONTAINING PROTEIN-RELATED-RELATED"/>
    <property type="match status" value="1"/>
</dbReference>
<dbReference type="AlphaFoldDB" id="A0A5A7V4Q6"/>
<organism evidence="2 4">
    <name type="scientific">Cucumis melo var. makuwa</name>
    <name type="common">Oriental melon</name>
    <dbReference type="NCBI Taxonomy" id="1194695"/>
    <lineage>
        <taxon>Eukaryota</taxon>
        <taxon>Viridiplantae</taxon>
        <taxon>Streptophyta</taxon>
        <taxon>Embryophyta</taxon>
        <taxon>Tracheophyta</taxon>
        <taxon>Spermatophyta</taxon>
        <taxon>Magnoliopsida</taxon>
        <taxon>eudicotyledons</taxon>
        <taxon>Gunneridae</taxon>
        <taxon>Pentapetalae</taxon>
        <taxon>rosids</taxon>
        <taxon>fabids</taxon>
        <taxon>Cucurbitales</taxon>
        <taxon>Cucurbitaceae</taxon>
        <taxon>Benincaseae</taxon>
        <taxon>Cucumis</taxon>
    </lineage>
</organism>
<evidence type="ECO:0000313" key="4">
    <source>
        <dbReference type="Proteomes" id="UP000321393"/>
    </source>
</evidence>
<dbReference type="Proteomes" id="UP000321393">
    <property type="component" value="Unassembled WGS sequence"/>
</dbReference>
<name>A0A5A7V4Q6_CUCMM</name>
<evidence type="ECO:0000313" key="5">
    <source>
        <dbReference type="Proteomes" id="UP000321947"/>
    </source>
</evidence>
<comment type="caution">
    <text evidence="2">The sequence shown here is derived from an EMBL/GenBank/DDBJ whole genome shotgun (WGS) entry which is preliminary data.</text>
</comment>
<gene>
    <name evidence="3" type="ORF">E5676_scaffold403G001410</name>
    <name evidence="2" type="ORF">E6C27_scaffold79G00430</name>
</gene>
<dbReference type="Proteomes" id="UP000321947">
    <property type="component" value="Unassembled WGS sequence"/>
</dbReference>
<dbReference type="EMBL" id="SSTE01004244">
    <property type="protein sequence ID" value="KAA0062558.1"/>
    <property type="molecule type" value="Genomic_DNA"/>
</dbReference>
<dbReference type="PANTHER" id="PTHR33116:SF76">
    <property type="entry name" value="DUF4283 DOMAIN-CONTAINING PROTEIN"/>
    <property type="match status" value="1"/>
</dbReference>